<organism evidence="2 3">
    <name type="scientific">Synechococcus sp. (strain ATCC 27144 / PCC 6301 / SAUG 1402/1)</name>
    <name type="common">Anacystis nidulans</name>
    <dbReference type="NCBI Taxonomy" id="269084"/>
    <lineage>
        <taxon>Bacteria</taxon>
        <taxon>Bacillati</taxon>
        <taxon>Cyanobacteriota</taxon>
        <taxon>Cyanophyceae</taxon>
        <taxon>Synechococcales</taxon>
        <taxon>Synechococcaceae</taxon>
        <taxon>Synechococcus</taxon>
    </lineage>
</organism>
<dbReference type="AlphaFoldDB" id="A0A0H3K372"/>
<dbReference type="SUPFAM" id="SSF53474">
    <property type="entry name" value="alpha/beta-Hydrolases"/>
    <property type="match status" value="1"/>
</dbReference>
<dbReference type="EMBL" id="AP008231">
    <property type="protein sequence ID" value="BAD79469.1"/>
    <property type="molecule type" value="Genomic_DNA"/>
</dbReference>
<dbReference type="GeneID" id="72429048"/>
<sequence>MNREGLLSTEDQQPAVAGTRHYNAAFPLEMVVVVLAAHDPIDRFWDWQGQSIRYWQLGDRGAPVLLVHGFGACCEHWRQNVEAIAQHSTVYVIDLLGFGQSAKPDPIAVNYGIELWAQQIEAFRQAVIGQPTRLIANSIGCVVALQAAVDQPEGYAALLLIDCALRQIDDKKLAQQPLGRRLGRPLLKAAVRQRGLSNWLYRQLAKPSIIERILKLAYPSSERIDPALVEALYAATQSPGAAGVFWAFINLFDAPLAEQLLPQVQAPVTFFWGDRDPWEPIALGRQLADFPSVKAFVPLAGLGHCPHDEAPKQVNPQIVAWLQEGVAAAG</sequence>
<dbReference type="eggNOG" id="COG2267">
    <property type="taxonomic scope" value="Bacteria"/>
</dbReference>
<dbReference type="InterPro" id="IPR029058">
    <property type="entry name" value="AB_hydrolase_fold"/>
</dbReference>
<dbReference type="Pfam" id="PF12697">
    <property type="entry name" value="Abhydrolase_6"/>
    <property type="match status" value="1"/>
</dbReference>
<dbReference type="Proteomes" id="UP000001175">
    <property type="component" value="Chromosome"/>
</dbReference>
<reference evidence="2 3" key="1">
    <citation type="journal article" date="2007" name="Photosyn. Res.">
        <title>Complete nucleotide sequence of the freshwater unicellular cyanobacterium Synechococcus elongatus PCC 6301 chromosome: gene content and organization.</title>
        <authorList>
            <person name="Sugita C."/>
            <person name="Ogata K."/>
            <person name="Shikata M."/>
            <person name="Jikuya H."/>
            <person name="Takano J."/>
            <person name="Furumichi M."/>
            <person name="Kanehisa M."/>
            <person name="Omata T."/>
            <person name="Sugiura M."/>
            <person name="Sugita M."/>
        </authorList>
    </citation>
    <scope>NUCLEOTIDE SEQUENCE [LARGE SCALE GENOMIC DNA]</scope>
    <source>
        <strain evidence="3">ATCC 27144 / PCC 6301 / SAUG 1402/1</strain>
    </source>
</reference>
<dbReference type="InterPro" id="IPR000073">
    <property type="entry name" value="AB_hydrolase_1"/>
</dbReference>
<feature type="domain" description="AB hydrolase-1" evidence="1">
    <location>
        <begin position="64"/>
        <end position="315"/>
    </location>
</feature>
<protein>
    <recommendedName>
        <fullName evidence="1">AB hydrolase-1 domain-containing protein</fullName>
    </recommendedName>
</protein>
<evidence type="ECO:0000259" key="1">
    <source>
        <dbReference type="Pfam" id="PF12697"/>
    </source>
</evidence>
<dbReference type="RefSeq" id="WP_011243591.1">
    <property type="nucleotide sequence ID" value="NC_006576.1"/>
</dbReference>
<evidence type="ECO:0000313" key="3">
    <source>
        <dbReference type="Proteomes" id="UP000001175"/>
    </source>
</evidence>
<name>A0A0H3K372_SYNP6</name>
<dbReference type="PANTHER" id="PTHR46438">
    <property type="entry name" value="ALPHA/BETA-HYDROLASES SUPERFAMILY PROTEIN"/>
    <property type="match status" value="1"/>
</dbReference>
<dbReference type="PANTHER" id="PTHR46438:SF12">
    <property type="entry name" value="ALPHA_BETA-HYDROLASES SUPERFAMILY PROTEIN"/>
    <property type="match status" value="1"/>
</dbReference>
<dbReference type="Gene3D" id="3.40.50.1820">
    <property type="entry name" value="alpha/beta hydrolase"/>
    <property type="match status" value="1"/>
</dbReference>
<accession>A0A0H3K372</accession>
<evidence type="ECO:0000313" key="2">
    <source>
        <dbReference type="EMBL" id="BAD79469.1"/>
    </source>
</evidence>
<gene>
    <name evidence="2" type="ordered locus">syc1279_d</name>
</gene>
<dbReference type="KEGG" id="syc:syc1279_d"/>
<proteinExistence type="predicted"/>